<organism evidence="3">
    <name type="scientific">Streptomyces sp. R02</name>
    <dbReference type="NCBI Taxonomy" id="3238623"/>
    <lineage>
        <taxon>Bacteria</taxon>
        <taxon>Bacillati</taxon>
        <taxon>Actinomycetota</taxon>
        <taxon>Actinomycetes</taxon>
        <taxon>Kitasatosporales</taxon>
        <taxon>Streptomycetaceae</taxon>
        <taxon>Streptomyces</taxon>
    </lineage>
</organism>
<dbReference type="CDD" id="cd17253">
    <property type="entry name" value="RMtype1_S_Eco933I-TRD2-CR2_like"/>
    <property type="match status" value="1"/>
</dbReference>
<dbReference type="REBASE" id="856942">
    <property type="entry name" value="S.SspR02ORF23890P"/>
</dbReference>
<dbReference type="InterPro" id="IPR052021">
    <property type="entry name" value="Type-I_RS_S_subunit"/>
</dbReference>
<dbReference type="InterPro" id="IPR044946">
    <property type="entry name" value="Restrct_endonuc_typeI_TRD_sf"/>
</dbReference>
<dbReference type="PANTHER" id="PTHR30408:SF12">
    <property type="entry name" value="TYPE I RESTRICTION ENZYME MJAVIII SPECIFICITY SUBUNIT"/>
    <property type="match status" value="1"/>
</dbReference>
<keyword evidence="2" id="KW-0238">DNA-binding</keyword>
<dbReference type="Gene3D" id="3.90.220.20">
    <property type="entry name" value="DNA methylase specificity domains"/>
    <property type="match status" value="2"/>
</dbReference>
<reference evidence="3" key="1">
    <citation type="submission" date="2024-07" db="EMBL/GenBank/DDBJ databases">
        <authorList>
            <person name="Yu S.T."/>
        </authorList>
    </citation>
    <scope>NUCLEOTIDE SEQUENCE</scope>
    <source>
        <strain evidence="3">R02</strain>
    </source>
</reference>
<dbReference type="PANTHER" id="PTHR30408">
    <property type="entry name" value="TYPE-1 RESTRICTION ENZYME ECOKI SPECIFICITY PROTEIN"/>
    <property type="match status" value="1"/>
</dbReference>
<proteinExistence type="predicted"/>
<evidence type="ECO:0000256" key="2">
    <source>
        <dbReference type="ARBA" id="ARBA00023125"/>
    </source>
</evidence>
<evidence type="ECO:0000256" key="1">
    <source>
        <dbReference type="ARBA" id="ARBA00022747"/>
    </source>
</evidence>
<sequence>MSAIQAGRFVSEENKVVRDPANIRPEYEVRPGDLLMTRANTESLVGLACVAKAPGKQLMLSDKTLRLKVDEAVADPAFVRLVLGHPATRKQIQAVATGTSAGMKNIGQRQVRELKVPHLPLPEQRDIVAAHEAFERRIGNLERVAQKRSTLLSAAVSALLRRQDSSDTTLETMMMSCEPGITLGAHRVPQKRATGYLRVANVRMGWLDTSDVAVLESTSSDRPRYELVAGDVLVVEGHANPEQIGRAALVGPAEEGLLYQNHLFRLRFDRDEVVPEFAMLWLNSEAVRSYWISRCATSSGLYTINSKLLADAPFPVVAIEEQRKIVETWRTGIRAVDSLHGQIAKLRTIQQGVIEDLLSGRSRVNRT</sequence>
<dbReference type="RefSeq" id="WP_369158724.1">
    <property type="nucleotide sequence ID" value="NZ_CP163429.1"/>
</dbReference>
<dbReference type="SUPFAM" id="SSF116734">
    <property type="entry name" value="DNA methylase specificity domain"/>
    <property type="match status" value="2"/>
</dbReference>
<name>A0AB39LS33_9ACTN</name>
<protein>
    <recommendedName>
        <fullName evidence="4">Type I restriction modification DNA specificity domain-containing protein</fullName>
    </recommendedName>
</protein>
<evidence type="ECO:0008006" key="4">
    <source>
        <dbReference type="Google" id="ProtNLM"/>
    </source>
</evidence>
<accession>A0AB39LS33</accession>
<evidence type="ECO:0000313" key="3">
    <source>
        <dbReference type="EMBL" id="XDP96378.1"/>
    </source>
</evidence>
<dbReference type="GO" id="GO:0003677">
    <property type="term" value="F:DNA binding"/>
    <property type="evidence" value="ECO:0007669"/>
    <property type="project" value="UniProtKB-KW"/>
</dbReference>
<dbReference type="AlphaFoldDB" id="A0AB39LS33"/>
<dbReference type="EMBL" id="CP163429">
    <property type="protein sequence ID" value="XDP96378.1"/>
    <property type="molecule type" value="Genomic_DNA"/>
</dbReference>
<gene>
    <name evidence="3" type="ORF">AB5J57_23895</name>
</gene>
<dbReference type="GO" id="GO:0009307">
    <property type="term" value="P:DNA restriction-modification system"/>
    <property type="evidence" value="ECO:0007669"/>
    <property type="project" value="UniProtKB-KW"/>
</dbReference>
<keyword evidence="1" id="KW-0680">Restriction system</keyword>